<dbReference type="AlphaFoldDB" id="A0A6A5YE44"/>
<dbReference type="Pfam" id="PF26639">
    <property type="entry name" value="Het-6_barrel"/>
    <property type="match status" value="1"/>
</dbReference>
<proteinExistence type="predicted"/>
<dbReference type="EMBL" id="ML977377">
    <property type="protein sequence ID" value="KAF2105549.1"/>
    <property type="molecule type" value="Genomic_DNA"/>
</dbReference>
<reference evidence="2" key="1">
    <citation type="journal article" date="2020" name="Stud. Mycol.">
        <title>101 Dothideomycetes genomes: a test case for predicting lifestyles and emergence of pathogens.</title>
        <authorList>
            <person name="Haridas S."/>
            <person name="Albert R."/>
            <person name="Binder M."/>
            <person name="Bloem J."/>
            <person name="Labutti K."/>
            <person name="Salamov A."/>
            <person name="Andreopoulos B."/>
            <person name="Baker S."/>
            <person name="Barry K."/>
            <person name="Bills G."/>
            <person name="Bluhm B."/>
            <person name="Cannon C."/>
            <person name="Castanera R."/>
            <person name="Culley D."/>
            <person name="Daum C."/>
            <person name="Ezra D."/>
            <person name="Gonzalez J."/>
            <person name="Henrissat B."/>
            <person name="Kuo A."/>
            <person name="Liang C."/>
            <person name="Lipzen A."/>
            <person name="Lutzoni F."/>
            <person name="Magnuson J."/>
            <person name="Mondo S."/>
            <person name="Nolan M."/>
            <person name="Ohm R."/>
            <person name="Pangilinan J."/>
            <person name="Park H.-J."/>
            <person name="Ramirez L."/>
            <person name="Alfaro M."/>
            <person name="Sun H."/>
            <person name="Tritt A."/>
            <person name="Yoshinaga Y."/>
            <person name="Zwiers L.-H."/>
            <person name="Turgeon B."/>
            <person name="Goodwin S."/>
            <person name="Spatafora J."/>
            <person name="Crous P."/>
            <person name="Grigoriev I."/>
        </authorList>
    </citation>
    <scope>NUCLEOTIDE SEQUENCE</scope>
    <source>
        <strain evidence="2">CBS 627.86</strain>
    </source>
</reference>
<accession>A0A6A5YE44</accession>
<gene>
    <name evidence="2" type="ORF">BDV96DRAFT_655494</name>
</gene>
<dbReference type="OrthoDB" id="2157530at2759"/>
<feature type="region of interest" description="Disordered" evidence="1">
    <location>
        <begin position="1"/>
        <end position="21"/>
    </location>
</feature>
<evidence type="ECO:0000256" key="1">
    <source>
        <dbReference type="SAM" id="MobiDB-lite"/>
    </source>
</evidence>
<evidence type="ECO:0000313" key="2">
    <source>
        <dbReference type="EMBL" id="KAF2105549.1"/>
    </source>
</evidence>
<dbReference type="Proteomes" id="UP000799770">
    <property type="component" value="Unassembled WGS sequence"/>
</dbReference>
<evidence type="ECO:0000313" key="3">
    <source>
        <dbReference type="Proteomes" id="UP000799770"/>
    </source>
</evidence>
<sequence length="115" mass="12510">MQELDRVQRSAADGGNEEPTVDKQAQLMAHQFGKAVDHMSTGKHLGVTEKGYLCLLSDGCQPNDLVSVLRAGRTPYILRPAGNGKFTILGEAYVHGLMKDEALEFSTLSNHITLV</sequence>
<name>A0A6A5YE44_9PLEO</name>
<keyword evidence="3" id="KW-1185">Reference proteome</keyword>
<organism evidence="2 3">
    <name type="scientific">Lophiotrema nucula</name>
    <dbReference type="NCBI Taxonomy" id="690887"/>
    <lineage>
        <taxon>Eukaryota</taxon>
        <taxon>Fungi</taxon>
        <taxon>Dikarya</taxon>
        <taxon>Ascomycota</taxon>
        <taxon>Pezizomycotina</taxon>
        <taxon>Dothideomycetes</taxon>
        <taxon>Pleosporomycetidae</taxon>
        <taxon>Pleosporales</taxon>
        <taxon>Lophiotremataceae</taxon>
        <taxon>Lophiotrema</taxon>
    </lineage>
</organism>
<protein>
    <submittedName>
        <fullName evidence="2">Uncharacterized protein</fullName>
    </submittedName>
</protein>